<keyword evidence="1" id="KW-0560">Oxidoreductase</keyword>
<organism evidence="3 9">
    <name type="scientific">Didymodactylos carnosus</name>
    <dbReference type="NCBI Taxonomy" id="1234261"/>
    <lineage>
        <taxon>Eukaryota</taxon>
        <taxon>Metazoa</taxon>
        <taxon>Spiralia</taxon>
        <taxon>Gnathifera</taxon>
        <taxon>Rotifera</taxon>
        <taxon>Eurotatoria</taxon>
        <taxon>Bdelloidea</taxon>
        <taxon>Philodinida</taxon>
        <taxon>Philodinidae</taxon>
        <taxon>Didymodactylos</taxon>
    </lineage>
</organism>
<dbReference type="Gene3D" id="2.60.40.200">
    <property type="entry name" value="Superoxide dismutase, copper/zinc binding domain"/>
    <property type="match status" value="1"/>
</dbReference>
<evidence type="ECO:0000313" key="9">
    <source>
        <dbReference type="Proteomes" id="UP000663829"/>
    </source>
</evidence>
<accession>A0A814UZI1</accession>
<reference evidence="3" key="1">
    <citation type="submission" date="2021-02" db="EMBL/GenBank/DDBJ databases">
        <authorList>
            <person name="Nowell W R."/>
        </authorList>
    </citation>
    <scope>NUCLEOTIDE SEQUENCE</scope>
</reference>
<dbReference type="OrthoDB" id="2015551at2759"/>
<comment type="catalytic activity">
    <reaction evidence="1">
        <text>2 superoxide + 2 H(+) = H2O2 + O2</text>
        <dbReference type="Rhea" id="RHEA:20696"/>
        <dbReference type="ChEBI" id="CHEBI:15378"/>
        <dbReference type="ChEBI" id="CHEBI:15379"/>
        <dbReference type="ChEBI" id="CHEBI:16240"/>
        <dbReference type="ChEBI" id="CHEBI:18421"/>
        <dbReference type="EC" id="1.15.1.1"/>
    </reaction>
</comment>
<dbReference type="GO" id="GO:0005507">
    <property type="term" value="F:copper ion binding"/>
    <property type="evidence" value="ECO:0007669"/>
    <property type="project" value="InterPro"/>
</dbReference>
<comment type="caution">
    <text evidence="3">The sequence shown here is derived from an EMBL/GenBank/DDBJ whole genome shotgun (WGS) entry which is preliminary data.</text>
</comment>
<dbReference type="Proteomes" id="UP000682733">
    <property type="component" value="Unassembled WGS sequence"/>
</dbReference>
<dbReference type="PANTHER" id="PTHR10003">
    <property type="entry name" value="SUPEROXIDE DISMUTASE CU-ZN -RELATED"/>
    <property type="match status" value="1"/>
</dbReference>
<evidence type="ECO:0000256" key="1">
    <source>
        <dbReference type="RuleBase" id="RU000393"/>
    </source>
</evidence>
<proteinExistence type="inferred from homology"/>
<keyword evidence="1" id="KW-0862">Zinc</keyword>
<keyword evidence="1" id="KW-0186">Copper</keyword>
<dbReference type="EMBL" id="CAJNOK010016982">
    <property type="protein sequence ID" value="CAF1255384.1"/>
    <property type="molecule type" value="Genomic_DNA"/>
</dbReference>
<dbReference type="InterPro" id="IPR036423">
    <property type="entry name" value="SOD-like_Cu/Zn_dom_sf"/>
</dbReference>
<name>A0A814UZI1_9BILA</name>
<dbReference type="PROSITE" id="PS00332">
    <property type="entry name" value="SOD_CU_ZN_2"/>
    <property type="match status" value="1"/>
</dbReference>
<dbReference type="InterPro" id="IPR024134">
    <property type="entry name" value="SOD_Cu/Zn_/chaperone"/>
</dbReference>
<dbReference type="Pfam" id="PF00080">
    <property type="entry name" value="Sod_Cu"/>
    <property type="match status" value="1"/>
</dbReference>
<evidence type="ECO:0000313" key="6">
    <source>
        <dbReference type="EMBL" id="CAF3944219.1"/>
    </source>
</evidence>
<dbReference type="EMBL" id="CAJOBC010007821">
    <property type="protein sequence ID" value="CAF3944219.1"/>
    <property type="molecule type" value="Genomic_DNA"/>
</dbReference>
<comment type="cofactor">
    <cofactor evidence="1">
        <name>Zn(2+)</name>
        <dbReference type="ChEBI" id="CHEBI:29105"/>
    </cofactor>
    <text evidence="1">Binds 1 zinc ion per subunit.</text>
</comment>
<keyword evidence="1" id="KW-0479">Metal-binding</keyword>
<evidence type="ECO:0000313" key="5">
    <source>
        <dbReference type="EMBL" id="CAF1255384.1"/>
    </source>
</evidence>
<dbReference type="AlphaFoldDB" id="A0A814UZI1"/>
<evidence type="ECO:0000313" key="7">
    <source>
        <dbReference type="EMBL" id="CAF3944235.1"/>
    </source>
</evidence>
<dbReference type="SUPFAM" id="SSF49329">
    <property type="entry name" value="Cu,Zn superoxide dismutase-like"/>
    <property type="match status" value="1"/>
</dbReference>
<dbReference type="InterPro" id="IPR001424">
    <property type="entry name" value="SOD_Cu_Zn_dom"/>
</dbReference>
<comment type="function">
    <text evidence="1">Destroys radicals which are normally produced within the cells and which are toxic to biological systems.</text>
</comment>
<gene>
    <name evidence="3" type="ORF">GPM918_LOCUS22646</name>
    <name evidence="4" type="ORF">GPM918_LOCUS22647</name>
    <name evidence="5" type="ORF">OVA965_LOCUS26469</name>
    <name evidence="6" type="ORF">SRO942_LOCUS22645</name>
    <name evidence="7" type="ORF">SRO942_LOCUS22646</name>
    <name evidence="8" type="ORF">TMI583_LOCUS27208</name>
</gene>
<comment type="similarity">
    <text evidence="1">Belongs to the Cu-Zn superoxide dismutase family.</text>
</comment>
<dbReference type="EMBL" id="CAJNOQ010007820">
    <property type="protein sequence ID" value="CAF1179948.1"/>
    <property type="molecule type" value="Genomic_DNA"/>
</dbReference>
<dbReference type="EMBL" id="CAJOBA010038533">
    <property type="protein sequence ID" value="CAF4062439.1"/>
    <property type="molecule type" value="Genomic_DNA"/>
</dbReference>
<dbReference type="EMBL" id="CAJNOQ010007820">
    <property type="protein sequence ID" value="CAF1179966.1"/>
    <property type="molecule type" value="Genomic_DNA"/>
</dbReference>
<evidence type="ECO:0000259" key="2">
    <source>
        <dbReference type="Pfam" id="PF00080"/>
    </source>
</evidence>
<feature type="domain" description="Superoxide dismutase copper/zinc binding" evidence="2">
    <location>
        <begin position="2"/>
        <end position="79"/>
    </location>
</feature>
<dbReference type="Proteomes" id="UP000681722">
    <property type="component" value="Unassembled WGS sequence"/>
</dbReference>
<dbReference type="EMBL" id="CAJOBC010007821">
    <property type="protein sequence ID" value="CAF3944235.1"/>
    <property type="molecule type" value="Genomic_DNA"/>
</dbReference>
<evidence type="ECO:0000313" key="3">
    <source>
        <dbReference type="EMBL" id="CAF1179948.1"/>
    </source>
</evidence>
<dbReference type="GO" id="GO:0004784">
    <property type="term" value="F:superoxide dismutase activity"/>
    <property type="evidence" value="ECO:0007669"/>
    <property type="project" value="UniProtKB-EC"/>
</dbReference>
<dbReference type="EC" id="1.15.1.1" evidence="1"/>
<dbReference type="Proteomes" id="UP000663829">
    <property type="component" value="Unassembled WGS sequence"/>
</dbReference>
<dbReference type="PRINTS" id="PR00068">
    <property type="entry name" value="CUZNDISMTASE"/>
</dbReference>
<dbReference type="InterPro" id="IPR018152">
    <property type="entry name" value="SOD_Cu/Zn_BS"/>
</dbReference>
<evidence type="ECO:0000313" key="4">
    <source>
        <dbReference type="EMBL" id="CAF1179966.1"/>
    </source>
</evidence>
<sequence>MPRDPIRHVGDLGNIETNAGGGAYIAQRDDVISIGFDVTRNVIGLPIMIHNLTDDGGHTGKGESNTTGNAGARIACGTIRRG</sequence>
<dbReference type="Proteomes" id="UP000677228">
    <property type="component" value="Unassembled WGS sequence"/>
</dbReference>
<protein>
    <recommendedName>
        <fullName evidence="1">Superoxide dismutase [Cu-Zn]</fullName>
        <ecNumber evidence="1">1.15.1.1</ecNumber>
    </recommendedName>
</protein>
<keyword evidence="9" id="KW-1185">Reference proteome</keyword>
<comment type="cofactor">
    <cofactor evidence="1">
        <name>Cu cation</name>
        <dbReference type="ChEBI" id="CHEBI:23378"/>
    </cofactor>
    <text evidence="1">Binds 1 copper ion per subunit.</text>
</comment>
<evidence type="ECO:0000313" key="8">
    <source>
        <dbReference type="EMBL" id="CAF4062439.1"/>
    </source>
</evidence>